<dbReference type="Proteomes" id="UP001054837">
    <property type="component" value="Unassembled WGS sequence"/>
</dbReference>
<protein>
    <submittedName>
        <fullName evidence="1">Uncharacterized protein</fullName>
    </submittedName>
</protein>
<organism evidence="1 2">
    <name type="scientific">Caerostris darwini</name>
    <dbReference type="NCBI Taxonomy" id="1538125"/>
    <lineage>
        <taxon>Eukaryota</taxon>
        <taxon>Metazoa</taxon>
        <taxon>Ecdysozoa</taxon>
        <taxon>Arthropoda</taxon>
        <taxon>Chelicerata</taxon>
        <taxon>Arachnida</taxon>
        <taxon>Araneae</taxon>
        <taxon>Araneomorphae</taxon>
        <taxon>Entelegynae</taxon>
        <taxon>Araneoidea</taxon>
        <taxon>Araneidae</taxon>
        <taxon>Caerostris</taxon>
    </lineage>
</organism>
<evidence type="ECO:0000313" key="1">
    <source>
        <dbReference type="EMBL" id="GIY34836.1"/>
    </source>
</evidence>
<proteinExistence type="predicted"/>
<dbReference type="EMBL" id="BPLQ01008103">
    <property type="protein sequence ID" value="GIY34836.1"/>
    <property type="molecule type" value="Genomic_DNA"/>
</dbReference>
<sequence length="73" mass="7972">MSKGACALLSPSPLNSLRPLPQIQLFGEPPNRSVVESAFSRIDCSAICKDMDCGVTGHSDEFLTINTMWAIRF</sequence>
<keyword evidence="2" id="KW-1185">Reference proteome</keyword>
<accession>A0AAV4SNN1</accession>
<name>A0AAV4SNN1_9ARAC</name>
<comment type="caution">
    <text evidence="1">The sequence shown here is derived from an EMBL/GenBank/DDBJ whole genome shotgun (WGS) entry which is preliminary data.</text>
</comment>
<reference evidence="1 2" key="1">
    <citation type="submission" date="2021-06" db="EMBL/GenBank/DDBJ databases">
        <title>Caerostris darwini draft genome.</title>
        <authorList>
            <person name="Kono N."/>
            <person name="Arakawa K."/>
        </authorList>
    </citation>
    <scope>NUCLEOTIDE SEQUENCE [LARGE SCALE GENOMIC DNA]</scope>
</reference>
<evidence type="ECO:0000313" key="2">
    <source>
        <dbReference type="Proteomes" id="UP001054837"/>
    </source>
</evidence>
<gene>
    <name evidence="1" type="ORF">CDAR_623441</name>
</gene>
<dbReference type="AlphaFoldDB" id="A0AAV4SNN1"/>